<dbReference type="Proteomes" id="UP000019116">
    <property type="component" value="Chromosome 6B"/>
</dbReference>
<sequence length="99" mass="11600">MFVNFQREISNRIDIKHGCFGKFWMLPMLMHDGSCCEDHLIYPSRIIPAQQIVYLVHHKHSITGIMEVNQSSMLNPWYLLHVMLGQENNPRGTKPFMLS</sequence>
<dbReference type="Gramene" id="TraesCS6B03G0020300.1">
    <property type="protein sequence ID" value="TraesCS6B03G0020300.1.CDS1"/>
    <property type="gene ID" value="TraesCS6B03G0020300"/>
</dbReference>
<evidence type="ECO:0000313" key="1">
    <source>
        <dbReference type="EnsemblPlants" id="TraesCS6B02G000600.1.cds1"/>
    </source>
</evidence>
<dbReference type="EnsemblPlants" id="TraesCS6B02G000600.1">
    <property type="protein sequence ID" value="TraesCS6B02G000600.1.cds1"/>
    <property type="gene ID" value="TraesCS6B02G000600"/>
</dbReference>
<evidence type="ECO:0000313" key="2">
    <source>
        <dbReference type="Proteomes" id="UP000019116"/>
    </source>
</evidence>
<name>A0A3B6PCQ8_WHEAT</name>
<protein>
    <submittedName>
        <fullName evidence="1">Uncharacterized protein</fullName>
    </submittedName>
</protein>
<proteinExistence type="predicted"/>
<organism evidence="1">
    <name type="scientific">Triticum aestivum</name>
    <name type="common">Wheat</name>
    <dbReference type="NCBI Taxonomy" id="4565"/>
    <lineage>
        <taxon>Eukaryota</taxon>
        <taxon>Viridiplantae</taxon>
        <taxon>Streptophyta</taxon>
        <taxon>Embryophyta</taxon>
        <taxon>Tracheophyta</taxon>
        <taxon>Spermatophyta</taxon>
        <taxon>Magnoliopsida</taxon>
        <taxon>Liliopsida</taxon>
        <taxon>Poales</taxon>
        <taxon>Poaceae</taxon>
        <taxon>BOP clade</taxon>
        <taxon>Pooideae</taxon>
        <taxon>Triticodae</taxon>
        <taxon>Triticeae</taxon>
        <taxon>Triticinae</taxon>
        <taxon>Triticum</taxon>
    </lineage>
</organism>
<dbReference type="Gramene" id="TraesNOR6B03G03453460.1">
    <property type="protein sequence ID" value="TraesNOR6B03G03453460.1.CDS1"/>
    <property type="gene ID" value="TraesNOR6B03G03453460"/>
</dbReference>
<accession>A0A3B6PCQ8</accession>
<reference evidence="1" key="1">
    <citation type="submission" date="2018-08" db="EMBL/GenBank/DDBJ databases">
        <authorList>
            <person name="Rossello M."/>
        </authorList>
    </citation>
    <scope>NUCLEOTIDE SEQUENCE [LARGE SCALE GENOMIC DNA]</scope>
    <source>
        <strain evidence="1">cv. Chinese Spring</strain>
    </source>
</reference>
<dbReference type="Gramene" id="TraesCS6B02G000600.1">
    <property type="protein sequence ID" value="TraesCS6B02G000600.1.cds1"/>
    <property type="gene ID" value="TraesCS6B02G000600"/>
</dbReference>
<keyword evidence="2" id="KW-1185">Reference proteome</keyword>
<dbReference type="AlphaFoldDB" id="A0A3B6PCQ8"/>
<dbReference type="PaxDb" id="4565-Traes_6BS_080DBDAF0.2"/>
<reference evidence="1" key="2">
    <citation type="submission" date="2018-10" db="UniProtKB">
        <authorList>
            <consortium name="EnsemblPlants"/>
        </authorList>
    </citation>
    <scope>IDENTIFICATION</scope>
</reference>